<feature type="region of interest" description="Disordered" evidence="1">
    <location>
        <begin position="1"/>
        <end position="37"/>
    </location>
</feature>
<gene>
    <name evidence="2" type="ORF">HRR80_008207</name>
</gene>
<proteinExistence type="predicted"/>
<evidence type="ECO:0000256" key="1">
    <source>
        <dbReference type="SAM" id="MobiDB-lite"/>
    </source>
</evidence>
<comment type="caution">
    <text evidence="2">The sequence shown here is derived from an EMBL/GenBank/DDBJ whole genome shotgun (WGS) entry which is preliminary data.</text>
</comment>
<evidence type="ECO:0000313" key="3">
    <source>
        <dbReference type="Proteomes" id="UP001161757"/>
    </source>
</evidence>
<organism evidence="2 3">
    <name type="scientific">Exophiala dermatitidis</name>
    <name type="common">Black yeast-like fungus</name>
    <name type="synonym">Wangiella dermatitidis</name>
    <dbReference type="NCBI Taxonomy" id="5970"/>
    <lineage>
        <taxon>Eukaryota</taxon>
        <taxon>Fungi</taxon>
        <taxon>Dikarya</taxon>
        <taxon>Ascomycota</taxon>
        <taxon>Pezizomycotina</taxon>
        <taxon>Eurotiomycetes</taxon>
        <taxon>Chaetothyriomycetidae</taxon>
        <taxon>Chaetothyriales</taxon>
        <taxon>Herpotrichiellaceae</taxon>
        <taxon>Exophiala</taxon>
    </lineage>
</organism>
<feature type="region of interest" description="Disordered" evidence="1">
    <location>
        <begin position="231"/>
        <end position="251"/>
    </location>
</feature>
<accession>A0AAN6IQQ4</accession>
<sequence>MHSISTDHQSLGQTLTPEAFHSRILPPPPSSSSSSLEFATLFSCPESPKAVKIDPPTSQGRVFALDLSPPVSPRPLSPRSHRSHPVPIRELPGSSSLLSGPRLSPPPPIRFRAINPFTHHRTASAPISLQNFATAPPSRRVSHNRAKSLPSFSGQGPTTSDPLSHGSTELCNSHHRDLPVRGPGVGGLRNLCHSEQSQSVRQKREGTGRRRITRSVRFALDEENPVALADETERRSVSGLLRSEDDGDTWF</sequence>
<protein>
    <submittedName>
        <fullName evidence="2">Uncharacterized protein</fullName>
    </submittedName>
</protein>
<reference evidence="2" key="1">
    <citation type="submission" date="2023-01" db="EMBL/GenBank/DDBJ databases">
        <title>Exophiala dermititidis isolated from Cystic Fibrosis Patient.</title>
        <authorList>
            <person name="Kurbessoian T."/>
            <person name="Crocker A."/>
            <person name="Murante D."/>
            <person name="Hogan D.A."/>
            <person name="Stajich J.E."/>
        </authorList>
    </citation>
    <scope>NUCLEOTIDE SEQUENCE</scope>
    <source>
        <strain evidence="2">Ex8</strain>
    </source>
</reference>
<dbReference type="EMBL" id="JAJGCB010000022">
    <property type="protein sequence ID" value="KAJ8987854.1"/>
    <property type="molecule type" value="Genomic_DNA"/>
</dbReference>
<feature type="compositionally biased region" description="Polar residues" evidence="1">
    <location>
        <begin position="1"/>
        <end position="16"/>
    </location>
</feature>
<feature type="compositionally biased region" description="Polar residues" evidence="1">
    <location>
        <begin position="150"/>
        <end position="168"/>
    </location>
</feature>
<feature type="region of interest" description="Disordered" evidence="1">
    <location>
        <begin position="135"/>
        <end position="168"/>
    </location>
</feature>
<dbReference type="Proteomes" id="UP001161757">
    <property type="component" value="Unassembled WGS sequence"/>
</dbReference>
<name>A0AAN6IQQ4_EXODE</name>
<feature type="compositionally biased region" description="Low complexity" evidence="1">
    <location>
        <begin position="91"/>
        <end position="101"/>
    </location>
</feature>
<dbReference type="AlphaFoldDB" id="A0AAN6IQQ4"/>
<feature type="region of interest" description="Disordered" evidence="1">
    <location>
        <begin position="61"/>
        <end position="101"/>
    </location>
</feature>
<evidence type="ECO:0000313" key="2">
    <source>
        <dbReference type="EMBL" id="KAJ8987854.1"/>
    </source>
</evidence>